<dbReference type="AlphaFoldDB" id="A0A179BH03"/>
<protein>
    <submittedName>
        <fullName evidence="1">Uncharacterized protein</fullName>
    </submittedName>
</protein>
<name>A0A179BH03_RHILE</name>
<sequence length="101" mass="11018">MDRLLCFKAIAADPAALDAVDRQIVVRQIVVELQEICDGDAAGGGAGRYPALIRLLQTIRASMLSIARADDECWQRIVDELLQLRATMVDLKAGQSGRISH</sequence>
<comment type="caution">
    <text evidence="1">The sequence shown here is derived from an EMBL/GenBank/DDBJ whole genome shotgun (WGS) entry which is preliminary data.</text>
</comment>
<accession>A0A179BH03</accession>
<reference evidence="1" key="1">
    <citation type="submission" date="2016-04" db="EMBL/GenBank/DDBJ databases">
        <title>Fast-growing isolate from the root nodules of Vavilovia formosa.</title>
        <authorList>
            <person name="Kimeklis A."/>
            <person name="Safronova V."/>
            <person name="Belimov A."/>
            <person name="Andronov E."/>
        </authorList>
    </citation>
    <scope>NUCLEOTIDE SEQUENCE [LARGE SCALE GENOMIC DNA]</scope>
    <source>
        <strain evidence="1">Vaf-46</strain>
    </source>
</reference>
<dbReference type="EMBL" id="LWBS01000422">
    <property type="protein sequence ID" value="OAP90304.1"/>
    <property type="molecule type" value="Genomic_DNA"/>
</dbReference>
<proteinExistence type="predicted"/>
<evidence type="ECO:0000313" key="1">
    <source>
        <dbReference type="EMBL" id="OAP90304.1"/>
    </source>
</evidence>
<gene>
    <name evidence="1" type="ORF">A4U53_30230</name>
</gene>
<organism evidence="1">
    <name type="scientific">Rhizobium leguminosarum</name>
    <dbReference type="NCBI Taxonomy" id="384"/>
    <lineage>
        <taxon>Bacteria</taxon>
        <taxon>Pseudomonadati</taxon>
        <taxon>Pseudomonadota</taxon>
        <taxon>Alphaproteobacteria</taxon>
        <taxon>Hyphomicrobiales</taxon>
        <taxon>Rhizobiaceae</taxon>
        <taxon>Rhizobium/Agrobacterium group</taxon>
        <taxon>Rhizobium</taxon>
    </lineage>
</organism>